<dbReference type="RefSeq" id="WP_113642642.1">
    <property type="nucleotide sequence ID" value="NZ_SWMS01000001.1"/>
</dbReference>
<dbReference type="InterPro" id="IPR037171">
    <property type="entry name" value="NagB/RpiA_transferase-like"/>
</dbReference>
<dbReference type="Pfam" id="PF01812">
    <property type="entry name" value="5-FTHF_cyc-lig"/>
    <property type="match status" value="1"/>
</dbReference>
<dbReference type="InterPro" id="IPR002698">
    <property type="entry name" value="FTHF_cligase"/>
</dbReference>
<name>A0ABY2SD93_9PSEU</name>
<comment type="caution">
    <text evidence="1">The sequence shown here is derived from an EMBL/GenBank/DDBJ whole genome shotgun (WGS) entry which is preliminary data.</text>
</comment>
<accession>A0ABY2SD93</accession>
<gene>
    <name evidence="1" type="ORF">FCN18_03285</name>
</gene>
<dbReference type="InterPro" id="IPR024185">
    <property type="entry name" value="FTHF_cligase-like_sf"/>
</dbReference>
<dbReference type="PANTHER" id="PTHR13017">
    <property type="entry name" value="5-FORMYLTETRAHYDROFOLATE CYCLO-LIGASE-RELATED"/>
    <property type="match status" value="1"/>
</dbReference>
<dbReference type="Gene3D" id="3.40.50.10420">
    <property type="entry name" value="NagB/RpiA/CoA transferase-like"/>
    <property type="match status" value="1"/>
</dbReference>
<reference evidence="1 2" key="1">
    <citation type="journal article" date="2015" name="Antonie Van Leeuwenhoek">
        <title>Prauserella endophytica sp. nov., an endophytic actinobacterium isolated from Tamarix taklamakanensis.</title>
        <authorList>
            <person name="Liu J.M."/>
            <person name="Habden X."/>
            <person name="Guo L."/>
            <person name="Tuo L."/>
            <person name="Jiang Z.K."/>
            <person name="Liu S.W."/>
            <person name="Liu X.F."/>
            <person name="Chen L."/>
            <person name="Li R.F."/>
            <person name="Zhang Y.Q."/>
            <person name="Sun C.H."/>
        </authorList>
    </citation>
    <scope>NUCLEOTIDE SEQUENCE [LARGE SCALE GENOMIC DNA]</scope>
    <source>
        <strain evidence="1 2">CGMCC 4.7182</strain>
    </source>
</reference>
<dbReference type="EMBL" id="SWMS01000001">
    <property type="protein sequence ID" value="TKG73592.1"/>
    <property type="molecule type" value="Genomic_DNA"/>
</dbReference>
<keyword evidence="2" id="KW-1185">Reference proteome</keyword>
<sequence length="238" mass="25890">MGDVESAKQEVRQRVWELLEREKLARFPGARGRIPNFVGADEAAAALAGLREWATASVVKANPDSPQLPVRSRALAAGKLLYMAVPKLTDARPFVLLDPAKVSESSRRAAAKDRALRMGSPVSVPEMRRVDLVVCGTVAVNREGVRVGKGGGFSDIEFGLLVEAGLVGDDTVIATTVHSRQVLDEPLPETDHDFRVDVVVTPDEVIRAPRRKRSTGILWDHLPEEKIAEIPALAARRP</sequence>
<protein>
    <submittedName>
        <fullName evidence="1">5-formyltetrahydrofolate cyclo-ligase</fullName>
    </submittedName>
</protein>
<proteinExistence type="predicted"/>
<organism evidence="1 2">
    <name type="scientific">Prauserella endophytica</name>
    <dbReference type="NCBI Taxonomy" id="1592324"/>
    <lineage>
        <taxon>Bacteria</taxon>
        <taxon>Bacillati</taxon>
        <taxon>Actinomycetota</taxon>
        <taxon>Actinomycetes</taxon>
        <taxon>Pseudonocardiales</taxon>
        <taxon>Pseudonocardiaceae</taxon>
        <taxon>Prauserella</taxon>
        <taxon>Prauserella coralliicola group</taxon>
    </lineage>
</organism>
<evidence type="ECO:0000313" key="1">
    <source>
        <dbReference type="EMBL" id="TKG73592.1"/>
    </source>
</evidence>
<evidence type="ECO:0000313" key="2">
    <source>
        <dbReference type="Proteomes" id="UP000309992"/>
    </source>
</evidence>
<dbReference type="Proteomes" id="UP000309992">
    <property type="component" value="Unassembled WGS sequence"/>
</dbReference>
<dbReference type="SUPFAM" id="SSF100950">
    <property type="entry name" value="NagB/RpiA/CoA transferase-like"/>
    <property type="match status" value="1"/>
</dbReference>
<dbReference type="PANTHER" id="PTHR13017:SF0">
    <property type="entry name" value="METHENYLTETRAHYDROFOLATE SYNTHASE DOMAIN-CONTAINING PROTEIN"/>
    <property type="match status" value="1"/>
</dbReference>